<dbReference type="PANTHER" id="PTHR34145:SF28">
    <property type="entry name" value="F-BOX DOMAIN-CONTAINING PROTEIN"/>
    <property type="match status" value="1"/>
</dbReference>
<comment type="caution">
    <text evidence="2">The sequence shown here is derived from an EMBL/GenBank/DDBJ whole genome shotgun (WGS) entry which is preliminary data.</text>
</comment>
<organism evidence="2 3">
    <name type="scientific">Forsythia ovata</name>
    <dbReference type="NCBI Taxonomy" id="205694"/>
    <lineage>
        <taxon>Eukaryota</taxon>
        <taxon>Viridiplantae</taxon>
        <taxon>Streptophyta</taxon>
        <taxon>Embryophyta</taxon>
        <taxon>Tracheophyta</taxon>
        <taxon>Spermatophyta</taxon>
        <taxon>Magnoliopsida</taxon>
        <taxon>eudicotyledons</taxon>
        <taxon>Gunneridae</taxon>
        <taxon>Pentapetalae</taxon>
        <taxon>asterids</taxon>
        <taxon>lamiids</taxon>
        <taxon>Lamiales</taxon>
        <taxon>Oleaceae</taxon>
        <taxon>Forsythieae</taxon>
        <taxon>Forsythia</taxon>
    </lineage>
</organism>
<dbReference type="InterPro" id="IPR006566">
    <property type="entry name" value="FBD"/>
</dbReference>
<keyword evidence="3" id="KW-1185">Reference proteome</keyword>
<evidence type="ECO:0000259" key="1">
    <source>
        <dbReference type="SMART" id="SM00579"/>
    </source>
</evidence>
<evidence type="ECO:0000313" key="2">
    <source>
        <dbReference type="EMBL" id="KAL2551534.1"/>
    </source>
</evidence>
<gene>
    <name evidence="2" type="ORF">Fot_05153</name>
</gene>
<accession>A0ABD1WPB9</accession>
<reference evidence="3" key="1">
    <citation type="submission" date="2024-07" db="EMBL/GenBank/DDBJ databases">
        <title>Two chromosome-level genome assemblies of Korean endemic species Abeliophyllum distichum and Forsythia ovata (Oleaceae).</title>
        <authorList>
            <person name="Jang H."/>
        </authorList>
    </citation>
    <scope>NUCLEOTIDE SEQUENCE [LARGE SCALE GENOMIC DNA]</scope>
</reference>
<dbReference type="SUPFAM" id="SSF52047">
    <property type="entry name" value="RNI-like"/>
    <property type="match status" value="1"/>
</dbReference>
<sequence length="595" mass="67492">MSLIIPELIGGSEIDHLIYFLWKKGVEEFTLKMTVGKDYKLPSSLFMCLQLKHLSLSSCLINPPPSFKGFNRPIRLELDFVTIDARVLENLISSCPLLEQLVLDFVSEVDYLEIDAPMLKLFELNCSTASVFLKNSPHLAIVSVACGKGCDFGDGIRSLIEFFDSVPALQKLHMDYHFVKFFFPDDHKAIPATFNNLKILKLSDISLESFEELSSVFRLMRSCPNLEEVKIETVSCADNDTSDIMDFLKAQDYSDVLLNRLQKVTVSNIIGLVPEMALIKLLLEKSPTLKRMVIVWGAFKFDDVLLRTMKELNRFSRASPNAEIEDIKKSRATEMIEQITCWLSRRGIQVTNSFFETGSRQKKNNFWVRIVPQPTQLTEFDRSYTSHLSTISLLCSIVTPQPTVAADDNALAVGDEFCNLVEFLESVPALQKLHMSYHFTKLLAPDEIQTVLPFTLNNLKILELSAISLYSLEELSSVLCLIKSSPNLEKLKIEMFAEEVDHATYILDFLKVQDYSNVLLNRLQEVTLKGVAGTVPEMTLIKLLLEKSSTLKRMVISSKFYKSDDKLVGTLKELNKYLRASPNAEVELFKKELVN</sequence>
<feature type="domain" description="FBD" evidence="1">
    <location>
        <begin position="517"/>
        <end position="589"/>
    </location>
</feature>
<evidence type="ECO:0000313" key="3">
    <source>
        <dbReference type="Proteomes" id="UP001604277"/>
    </source>
</evidence>
<proteinExistence type="predicted"/>
<dbReference type="PANTHER" id="PTHR34145">
    <property type="entry name" value="OS02G0105600 PROTEIN"/>
    <property type="match status" value="1"/>
</dbReference>
<dbReference type="SMART" id="SM00579">
    <property type="entry name" value="FBD"/>
    <property type="match status" value="2"/>
</dbReference>
<feature type="domain" description="FBD" evidence="1">
    <location>
        <begin position="255"/>
        <end position="327"/>
    </location>
</feature>
<dbReference type="InterPro" id="IPR055411">
    <property type="entry name" value="LRR_FXL15/At3g58940/PEG3-like"/>
</dbReference>
<dbReference type="Gene3D" id="3.80.10.10">
    <property type="entry name" value="Ribonuclease Inhibitor"/>
    <property type="match status" value="1"/>
</dbReference>
<dbReference type="InterPro" id="IPR032675">
    <property type="entry name" value="LRR_dom_sf"/>
</dbReference>
<protein>
    <submittedName>
        <fullName evidence="2">F-box/FBD/LRR-repeat protein</fullName>
    </submittedName>
</protein>
<name>A0ABD1WPB9_9LAMI</name>
<dbReference type="AlphaFoldDB" id="A0ABD1WPB9"/>
<dbReference type="Proteomes" id="UP001604277">
    <property type="component" value="Unassembled WGS sequence"/>
</dbReference>
<dbReference type="Pfam" id="PF24758">
    <property type="entry name" value="LRR_At5g56370"/>
    <property type="match status" value="1"/>
</dbReference>
<dbReference type="EMBL" id="JBFOLJ010000002">
    <property type="protein sequence ID" value="KAL2551534.1"/>
    <property type="molecule type" value="Genomic_DNA"/>
</dbReference>
<dbReference type="InterPro" id="IPR053772">
    <property type="entry name" value="At1g61320/At1g61330-like"/>
</dbReference>